<name>A0A2H3JRX9_WOLCO</name>
<organism evidence="1 2">
    <name type="scientific">Wolfiporia cocos (strain MD-104)</name>
    <name type="common">Brown rot fungus</name>
    <dbReference type="NCBI Taxonomy" id="742152"/>
    <lineage>
        <taxon>Eukaryota</taxon>
        <taxon>Fungi</taxon>
        <taxon>Dikarya</taxon>
        <taxon>Basidiomycota</taxon>
        <taxon>Agaricomycotina</taxon>
        <taxon>Agaricomycetes</taxon>
        <taxon>Polyporales</taxon>
        <taxon>Phaeolaceae</taxon>
        <taxon>Wolfiporia</taxon>
    </lineage>
</organism>
<evidence type="ECO:0000313" key="1">
    <source>
        <dbReference type="EMBL" id="PCH39404.1"/>
    </source>
</evidence>
<dbReference type="EMBL" id="KB467987">
    <property type="protein sequence ID" value="PCH39404.1"/>
    <property type="molecule type" value="Genomic_DNA"/>
</dbReference>
<accession>A0A2H3JRX9</accession>
<dbReference type="AlphaFoldDB" id="A0A2H3JRX9"/>
<proteinExistence type="predicted"/>
<gene>
    <name evidence="1" type="ORF">WOLCODRAFT_29547</name>
</gene>
<keyword evidence="2" id="KW-1185">Reference proteome</keyword>
<evidence type="ECO:0000313" key="2">
    <source>
        <dbReference type="Proteomes" id="UP000218811"/>
    </source>
</evidence>
<protein>
    <submittedName>
        <fullName evidence="1">Uncharacterized protein</fullName>
    </submittedName>
</protein>
<dbReference type="Proteomes" id="UP000218811">
    <property type="component" value="Unassembled WGS sequence"/>
</dbReference>
<sequence length="54" mass="5721">MDVPKNCHNHGSDGLADMITIDVPTRIFIAVPCDTLDDDEVLGGGRLEGAAELL</sequence>
<reference evidence="1 2" key="1">
    <citation type="journal article" date="2012" name="Science">
        <title>The Paleozoic origin of enzymatic lignin decomposition reconstructed from 31 fungal genomes.</title>
        <authorList>
            <person name="Floudas D."/>
            <person name="Binder M."/>
            <person name="Riley R."/>
            <person name="Barry K."/>
            <person name="Blanchette R.A."/>
            <person name="Henrissat B."/>
            <person name="Martinez A.T."/>
            <person name="Otillar R."/>
            <person name="Spatafora J.W."/>
            <person name="Yadav J.S."/>
            <person name="Aerts A."/>
            <person name="Benoit I."/>
            <person name="Boyd A."/>
            <person name="Carlson A."/>
            <person name="Copeland A."/>
            <person name="Coutinho P.M."/>
            <person name="de Vries R.P."/>
            <person name="Ferreira P."/>
            <person name="Findley K."/>
            <person name="Foster B."/>
            <person name="Gaskell J."/>
            <person name="Glotzer D."/>
            <person name="Gorecki P."/>
            <person name="Heitman J."/>
            <person name="Hesse C."/>
            <person name="Hori C."/>
            <person name="Igarashi K."/>
            <person name="Jurgens J.A."/>
            <person name="Kallen N."/>
            <person name="Kersten P."/>
            <person name="Kohler A."/>
            <person name="Kuees U."/>
            <person name="Kumar T.K.A."/>
            <person name="Kuo A."/>
            <person name="LaButti K."/>
            <person name="Larrondo L.F."/>
            <person name="Lindquist E."/>
            <person name="Ling A."/>
            <person name="Lombard V."/>
            <person name="Lucas S."/>
            <person name="Lundell T."/>
            <person name="Martin R."/>
            <person name="McLaughlin D.J."/>
            <person name="Morgenstern I."/>
            <person name="Morin E."/>
            <person name="Murat C."/>
            <person name="Nagy L.G."/>
            <person name="Nolan M."/>
            <person name="Ohm R.A."/>
            <person name="Patyshakuliyeva A."/>
            <person name="Rokas A."/>
            <person name="Ruiz-Duenas F.J."/>
            <person name="Sabat G."/>
            <person name="Salamov A."/>
            <person name="Samejima M."/>
            <person name="Schmutz J."/>
            <person name="Slot J.C."/>
            <person name="St John F."/>
            <person name="Stenlid J."/>
            <person name="Sun H."/>
            <person name="Sun S."/>
            <person name="Syed K."/>
            <person name="Tsang A."/>
            <person name="Wiebenga A."/>
            <person name="Young D."/>
            <person name="Pisabarro A."/>
            <person name="Eastwood D.C."/>
            <person name="Martin F."/>
            <person name="Cullen D."/>
            <person name="Grigoriev I.V."/>
            <person name="Hibbett D.S."/>
        </authorList>
    </citation>
    <scope>NUCLEOTIDE SEQUENCE [LARGE SCALE GENOMIC DNA]</scope>
    <source>
        <strain evidence="1 2">MD-104</strain>
    </source>
</reference>